<name>A0A9I9CFJ5_CUCME</name>
<accession>A0A9I9CFJ5</accession>
<proteinExistence type="predicted"/>
<dbReference type="EnsemblPlants" id="MELO3C002741.2.1">
    <property type="protein sequence ID" value="MELO3C002741.2.1"/>
    <property type="gene ID" value="MELO3C002741.2"/>
</dbReference>
<feature type="compositionally biased region" description="Low complexity" evidence="1">
    <location>
        <begin position="14"/>
        <end position="37"/>
    </location>
</feature>
<evidence type="ECO:0000256" key="1">
    <source>
        <dbReference type="SAM" id="MobiDB-lite"/>
    </source>
</evidence>
<dbReference type="RefSeq" id="XP_008444384.2">
    <property type="nucleotide sequence ID" value="XM_008446162.3"/>
</dbReference>
<evidence type="ECO:0000313" key="2">
    <source>
        <dbReference type="EnsemblPlants" id="MELO3C002741.2.1"/>
    </source>
</evidence>
<feature type="region of interest" description="Disordered" evidence="1">
    <location>
        <begin position="13"/>
        <end position="49"/>
    </location>
</feature>
<sequence>MEHFPNFNLELCLSPPSSSPSTTTTTTTAAAASNSSSQHNHITPIGVPTPDLTEIQAKAIIVEATRQMEAERRWTTCRISSSAERVWMRSGEASPSMRRSLQRFLQKRKLRIQTLSPYTH</sequence>
<gene>
    <name evidence="2" type="primary">103487726</name>
</gene>
<dbReference type="InterPro" id="IPR018467">
    <property type="entry name" value="CCT_CS"/>
</dbReference>
<evidence type="ECO:0008006" key="3">
    <source>
        <dbReference type="Google" id="ProtNLM"/>
    </source>
</evidence>
<protein>
    <recommendedName>
        <fullName evidence="3">Protein TIFY 5A-like</fullName>
    </recommendedName>
</protein>
<organism evidence="2">
    <name type="scientific">Cucumis melo</name>
    <name type="common">Muskmelon</name>
    <dbReference type="NCBI Taxonomy" id="3656"/>
    <lineage>
        <taxon>Eukaryota</taxon>
        <taxon>Viridiplantae</taxon>
        <taxon>Streptophyta</taxon>
        <taxon>Embryophyta</taxon>
        <taxon>Tracheophyta</taxon>
        <taxon>Spermatophyta</taxon>
        <taxon>Magnoliopsida</taxon>
        <taxon>eudicotyledons</taxon>
        <taxon>Gunneridae</taxon>
        <taxon>Pentapetalae</taxon>
        <taxon>rosids</taxon>
        <taxon>fabids</taxon>
        <taxon>Cucurbitales</taxon>
        <taxon>Cucurbitaceae</taxon>
        <taxon>Benincaseae</taxon>
        <taxon>Cucumis</taxon>
    </lineage>
</organism>
<reference evidence="2" key="1">
    <citation type="submission" date="2023-03" db="UniProtKB">
        <authorList>
            <consortium name="EnsemblPlants"/>
        </authorList>
    </citation>
    <scope>IDENTIFICATION</scope>
</reference>
<dbReference type="Pfam" id="PF09425">
    <property type="entry name" value="Jas_motif"/>
    <property type="match status" value="1"/>
</dbReference>